<reference evidence="1 2" key="1">
    <citation type="submission" date="2014-09" db="EMBL/GenBank/DDBJ databases">
        <authorList>
            <person name="Regsiter A."/>
        </authorList>
    </citation>
    <scope>NUCLEOTIDE SEQUENCE [LARGE SCALE GENOMIC DNA]</scope>
</reference>
<name>A0A0U5F7T7_XANCI</name>
<keyword evidence="2" id="KW-1185">Reference proteome</keyword>
<dbReference type="AlphaFoldDB" id="A0A0U5F7T7"/>
<sequence>MKDTAVRRRKTVCMDYHFAQFSPQSANADMAPGSERNTGYRRAGVRAFTTCDSRAPAR</sequence>
<organism evidence="1 2">
    <name type="scientific">Xanthomonas citri pv. citri</name>
    <dbReference type="NCBI Taxonomy" id="611301"/>
    <lineage>
        <taxon>Bacteria</taxon>
        <taxon>Pseudomonadati</taxon>
        <taxon>Pseudomonadota</taxon>
        <taxon>Gammaproteobacteria</taxon>
        <taxon>Lysobacterales</taxon>
        <taxon>Lysobacteraceae</taxon>
        <taxon>Xanthomonas</taxon>
    </lineage>
</organism>
<evidence type="ECO:0000313" key="1">
    <source>
        <dbReference type="EMBL" id="CEG14141.1"/>
    </source>
</evidence>
<accession>A0A0U5F7T7</accession>
<protein>
    <submittedName>
        <fullName evidence="1">Uncharacterized protein</fullName>
    </submittedName>
</protein>
<comment type="caution">
    <text evidence="1">The sequence shown here is derived from an EMBL/GenBank/DDBJ whole genome shotgun (WGS) entry which is preliminary data.</text>
</comment>
<evidence type="ECO:0000313" key="2">
    <source>
        <dbReference type="Proteomes" id="UP000052230"/>
    </source>
</evidence>
<dbReference type="EMBL" id="CCXZ01000001">
    <property type="protein sequence ID" value="CEG14141.1"/>
    <property type="molecule type" value="Genomic_DNA"/>
</dbReference>
<dbReference type="Proteomes" id="UP000052230">
    <property type="component" value="Unassembled WGS sequence"/>
</dbReference>
<proteinExistence type="predicted"/>
<gene>
    <name evidence="1" type="ORF">XAC3562_10082</name>
</gene>